<evidence type="ECO:0000259" key="6">
    <source>
        <dbReference type="Pfam" id="PF02668"/>
    </source>
</evidence>
<dbReference type="GO" id="GO:0046872">
    <property type="term" value="F:metal ion binding"/>
    <property type="evidence" value="ECO:0007669"/>
    <property type="project" value="UniProtKB-KW"/>
</dbReference>
<dbReference type="Gene3D" id="3.60.130.10">
    <property type="entry name" value="Clavaminate synthase-like"/>
    <property type="match status" value="1"/>
</dbReference>
<gene>
    <name evidence="7" type="primary">tfdA</name>
    <name evidence="7" type="ORF">LMG27177_07617</name>
</gene>
<dbReference type="EMBL" id="CADIKI010000058">
    <property type="protein sequence ID" value="CAB3810939.1"/>
    <property type="molecule type" value="Genomic_DNA"/>
</dbReference>
<reference evidence="7 8" key="1">
    <citation type="submission" date="2020-04" db="EMBL/GenBank/DDBJ databases">
        <authorList>
            <person name="De Canck E."/>
        </authorList>
    </citation>
    <scope>NUCLEOTIDE SEQUENCE [LARGE SCALE GENOMIC DNA]</scope>
    <source>
        <strain evidence="7 8">LMG 27177</strain>
    </source>
</reference>
<feature type="domain" description="TauD/TfdA-like" evidence="6">
    <location>
        <begin position="5"/>
        <end position="275"/>
    </location>
</feature>
<dbReference type="InterPro" id="IPR051178">
    <property type="entry name" value="TfdA_dioxygenase"/>
</dbReference>
<accession>A0A6J5H2K0</accession>
<dbReference type="InterPro" id="IPR003819">
    <property type="entry name" value="TauD/TfdA-like"/>
</dbReference>
<keyword evidence="2" id="KW-0479">Metal-binding</keyword>
<dbReference type="PANTHER" id="PTHR43779">
    <property type="entry name" value="DIOXYGENASE RV0097-RELATED"/>
    <property type="match status" value="1"/>
</dbReference>
<dbReference type="AlphaFoldDB" id="A0A6J5H2K0"/>
<protein>
    <submittedName>
        <fullName evidence="7">Alpha-ketoglutarate-dependent 2,4-dichlorophenoxyacetate dioxygenase</fullName>
        <ecNumber evidence="7">1.14.11.-</ecNumber>
    </submittedName>
</protein>
<dbReference type="PANTHER" id="PTHR43779:SF3">
    <property type="entry name" value="(3R)-3-[(CARBOXYMETHYL)AMINO]FATTY ACID OXYGENASE_DECARBOXYLASE"/>
    <property type="match status" value="1"/>
</dbReference>
<dbReference type="Proteomes" id="UP000494252">
    <property type="component" value="Unassembled WGS sequence"/>
</dbReference>
<dbReference type="GO" id="GO:0016706">
    <property type="term" value="F:2-oxoglutarate-dependent dioxygenase activity"/>
    <property type="evidence" value="ECO:0007669"/>
    <property type="project" value="UniProtKB-ARBA"/>
</dbReference>
<evidence type="ECO:0000256" key="4">
    <source>
        <dbReference type="ARBA" id="ARBA00023002"/>
    </source>
</evidence>
<dbReference type="SUPFAM" id="SSF51197">
    <property type="entry name" value="Clavaminate synthase-like"/>
    <property type="match status" value="1"/>
</dbReference>
<comment type="similarity">
    <text evidence="1">Belongs to the TfdA dioxygenase family.</text>
</comment>
<evidence type="ECO:0000256" key="5">
    <source>
        <dbReference type="ARBA" id="ARBA00023004"/>
    </source>
</evidence>
<dbReference type="RefSeq" id="WP_175166510.1">
    <property type="nucleotide sequence ID" value="NZ_CADIKI010000058.1"/>
</dbReference>
<dbReference type="Pfam" id="PF02668">
    <property type="entry name" value="TauD"/>
    <property type="match status" value="1"/>
</dbReference>
<proteinExistence type="inferred from homology"/>
<keyword evidence="3 7" id="KW-0223">Dioxygenase</keyword>
<evidence type="ECO:0000313" key="7">
    <source>
        <dbReference type="EMBL" id="CAB3810939.1"/>
    </source>
</evidence>
<evidence type="ECO:0000256" key="1">
    <source>
        <dbReference type="ARBA" id="ARBA00005896"/>
    </source>
</evidence>
<evidence type="ECO:0000313" key="8">
    <source>
        <dbReference type="Proteomes" id="UP000494252"/>
    </source>
</evidence>
<evidence type="ECO:0000256" key="3">
    <source>
        <dbReference type="ARBA" id="ARBA00022964"/>
    </source>
</evidence>
<dbReference type="EC" id="1.14.11.-" evidence="7"/>
<sequence>MFIEPIGPAERQFGAVISGLHAGEIRSDATLALLNQALAQYAVVGIRQMPLEDDVQLVLAGRFGPIHQSILDASRRRLADRRLNDVGNIDVQGNVKDATARGYGDSNLLWHADLSFLARSARITLLSARVLPPEPPPTEYADMRAAWDALPAARQAELASLEVVHSVFVQRAKCGFTGFTDEERRAAPPVRHPLVRRHPVTGRRALYLSSSASHIANWPDDEGRALIDELTAHSTQPRFMLSYDWHADDLLIWDNSVTMHRATPFESSEHRRELRWTAVVETV</sequence>
<keyword evidence="4 7" id="KW-0560">Oxidoreductase</keyword>
<organism evidence="7 8">
    <name type="scientific">Paraburkholderia fynbosensis</name>
    <dbReference type="NCBI Taxonomy" id="1200993"/>
    <lineage>
        <taxon>Bacteria</taxon>
        <taxon>Pseudomonadati</taxon>
        <taxon>Pseudomonadota</taxon>
        <taxon>Betaproteobacteria</taxon>
        <taxon>Burkholderiales</taxon>
        <taxon>Burkholderiaceae</taxon>
        <taxon>Paraburkholderia</taxon>
    </lineage>
</organism>
<evidence type="ECO:0000256" key="2">
    <source>
        <dbReference type="ARBA" id="ARBA00022723"/>
    </source>
</evidence>
<keyword evidence="5" id="KW-0408">Iron</keyword>
<keyword evidence="8" id="KW-1185">Reference proteome</keyword>
<name>A0A6J5H2K0_9BURK</name>
<dbReference type="InterPro" id="IPR042098">
    <property type="entry name" value="TauD-like_sf"/>
</dbReference>